<dbReference type="OrthoDB" id="3366231at2759"/>
<accession>A0A8H6HM55</accession>
<protein>
    <submittedName>
        <fullName evidence="1">Uncharacterized protein</fullName>
    </submittedName>
</protein>
<dbReference type="PANTHER" id="PTHR45786:SF74">
    <property type="entry name" value="ATP-DEPENDENT DNA HELICASE"/>
    <property type="match status" value="1"/>
</dbReference>
<dbReference type="PANTHER" id="PTHR45786">
    <property type="entry name" value="DNA BINDING PROTEIN-LIKE"/>
    <property type="match status" value="1"/>
</dbReference>
<feature type="non-terminal residue" evidence="1">
    <location>
        <position position="163"/>
    </location>
</feature>
<dbReference type="EMBL" id="JACGCI010000065">
    <property type="protein sequence ID" value="KAF6749174.1"/>
    <property type="molecule type" value="Genomic_DNA"/>
</dbReference>
<keyword evidence="2" id="KW-1185">Reference proteome</keyword>
<evidence type="ECO:0000313" key="2">
    <source>
        <dbReference type="Proteomes" id="UP000521943"/>
    </source>
</evidence>
<proteinExistence type="predicted"/>
<organism evidence="1 2">
    <name type="scientific">Ephemerocybe angulata</name>
    <dbReference type="NCBI Taxonomy" id="980116"/>
    <lineage>
        <taxon>Eukaryota</taxon>
        <taxon>Fungi</taxon>
        <taxon>Dikarya</taxon>
        <taxon>Basidiomycota</taxon>
        <taxon>Agaricomycotina</taxon>
        <taxon>Agaricomycetes</taxon>
        <taxon>Agaricomycetidae</taxon>
        <taxon>Agaricales</taxon>
        <taxon>Agaricineae</taxon>
        <taxon>Psathyrellaceae</taxon>
        <taxon>Ephemerocybe</taxon>
    </lineage>
</organism>
<dbReference type="AlphaFoldDB" id="A0A8H6HM55"/>
<sequence>MRNTQPFAQVRMSNGTLAPMFALARRPYQEPASRHSLGRMDHDCPSCGALHWSSEQLAASSQHDPKYGICCNSGQVQLPLLRDPPQPLKDLFTSDHDDAKEFRENVWKYNRAFAFTSMYAEEDQSVNRGRGPPVFRILGELYHRGGSLEPERGQRATHAQLYV</sequence>
<name>A0A8H6HM55_9AGAR</name>
<comment type="caution">
    <text evidence="1">The sequence shown here is derived from an EMBL/GenBank/DDBJ whole genome shotgun (WGS) entry which is preliminary data.</text>
</comment>
<gene>
    <name evidence="1" type="ORF">DFP72DRAFT_1143182</name>
</gene>
<evidence type="ECO:0000313" key="1">
    <source>
        <dbReference type="EMBL" id="KAF6749174.1"/>
    </source>
</evidence>
<dbReference type="Proteomes" id="UP000521943">
    <property type="component" value="Unassembled WGS sequence"/>
</dbReference>
<reference evidence="1 2" key="1">
    <citation type="submission" date="2020-07" db="EMBL/GenBank/DDBJ databases">
        <title>Comparative genomics of pyrophilous fungi reveals a link between fire events and developmental genes.</title>
        <authorList>
            <consortium name="DOE Joint Genome Institute"/>
            <person name="Steindorff A.S."/>
            <person name="Carver A."/>
            <person name="Calhoun S."/>
            <person name="Stillman K."/>
            <person name="Liu H."/>
            <person name="Lipzen A."/>
            <person name="Pangilinan J."/>
            <person name="Labutti K."/>
            <person name="Bruns T.D."/>
            <person name="Grigoriev I.V."/>
        </authorList>
    </citation>
    <scope>NUCLEOTIDE SEQUENCE [LARGE SCALE GENOMIC DNA]</scope>
    <source>
        <strain evidence="1 2">CBS 144469</strain>
    </source>
</reference>